<dbReference type="EMBL" id="JAMPLM010000012">
    <property type="protein sequence ID" value="MEP1059729.1"/>
    <property type="molecule type" value="Genomic_DNA"/>
</dbReference>
<evidence type="ECO:0000313" key="1">
    <source>
        <dbReference type="EMBL" id="MEP1059729.1"/>
    </source>
</evidence>
<sequence length="92" mass="10499">MKPREFCCAWFHATPEAEETRGYRRQCVKLLAEVIGLEEDTVDRWGSGLNFPGMPSQYENTLGYALTIKQMLEAAGSQRSIFEAVLEQKKKL</sequence>
<protein>
    <submittedName>
        <fullName evidence="1">Uncharacterized protein</fullName>
    </submittedName>
</protein>
<dbReference type="Proteomes" id="UP001476950">
    <property type="component" value="Unassembled WGS sequence"/>
</dbReference>
<reference evidence="1 2" key="1">
    <citation type="submission" date="2022-04" db="EMBL/GenBank/DDBJ databases">
        <title>Positive selection, recombination, and allopatry shape intraspecific diversity of widespread and dominant cyanobacteria.</title>
        <authorList>
            <person name="Wei J."/>
            <person name="Shu W."/>
            <person name="Hu C."/>
        </authorList>
    </citation>
    <scope>NUCLEOTIDE SEQUENCE [LARGE SCALE GENOMIC DNA]</scope>
    <source>
        <strain evidence="1 2">AS-A4</strain>
    </source>
</reference>
<keyword evidence="2" id="KW-1185">Reference proteome</keyword>
<gene>
    <name evidence="1" type="ORF">NDI38_14905</name>
</gene>
<comment type="caution">
    <text evidence="1">The sequence shown here is derived from an EMBL/GenBank/DDBJ whole genome shotgun (WGS) entry which is preliminary data.</text>
</comment>
<evidence type="ECO:0000313" key="2">
    <source>
        <dbReference type="Proteomes" id="UP001476950"/>
    </source>
</evidence>
<organism evidence="1 2">
    <name type="scientific">Stenomitos frigidus AS-A4</name>
    <dbReference type="NCBI Taxonomy" id="2933935"/>
    <lineage>
        <taxon>Bacteria</taxon>
        <taxon>Bacillati</taxon>
        <taxon>Cyanobacteriota</taxon>
        <taxon>Cyanophyceae</taxon>
        <taxon>Leptolyngbyales</taxon>
        <taxon>Leptolyngbyaceae</taxon>
        <taxon>Stenomitos</taxon>
    </lineage>
</organism>
<dbReference type="RefSeq" id="WP_190452204.1">
    <property type="nucleotide sequence ID" value="NZ_JAMPLM010000012.1"/>
</dbReference>
<name>A0ABV0KN57_9CYAN</name>
<accession>A0ABV0KN57</accession>
<proteinExistence type="predicted"/>